<evidence type="ECO:0000313" key="4">
    <source>
        <dbReference type="Proteomes" id="UP000596742"/>
    </source>
</evidence>
<evidence type="ECO:0000313" key="3">
    <source>
        <dbReference type="EMBL" id="VDI04601.1"/>
    </source>
</evidence>
<keyword evidence="1" id="KW-0862">Zinc</keyword>
<keyword evidence="1" id="KW-0479">Metal-binding</keyword>
<protein>
    <recommendedName>
        <fullName evidence="2">B box-type domain-containing protein</fullName>
    </recommendedName>
</protein>
<proteinExistence type="predicted"/>
<reference evidence="3" key="1">
    <citation type="submission" date="2018-11" db="EMBL/GenBank/DDBJ databases">
        <authorList>
            <person name="Alioto T."/>
            <person name="Alioto T."/>
        </authorList>
    </citation>
    <scope>NUCLEOTIDE SEQUENCE</scope>
</reference>
<keyword evidence="4" id="KW-1185">Reference proteome</keyword>
<dbReference type="Proteomes" id="UP000596742">
    <property type="component" value="Unassembled WGS sequence"/>
</dbReference>
<dbReference type="PANTHER" id="PTHR25462">
    <property type="entry name" value="BONUS, ISOFORM C-RELATED"/>
    <property type="match status" value="1"/>
</dbReference>
<dbReference type="EMBL" id="UYJE01001730">
    <property type="protein sequence ID" value="VDI04601.1"/>
    <property type="molecule type" value="Genomic_DNA"/>
</dbReference>
<dbReference type="OrthoDB" id="6143473at2759"/>
<gene>
    <name evidence="3" type="ORF">MGAL_10B085013</name>
</gene>
<name>A0A8B6CIF4_MYTGA</name>
<evidence type="ECO:0000259" key="2">
    <source>
        <dbReference type="PROSITE" id="PS50119"/>
    </source>
</evidence>
<dbReference type="GO" id="GO:0008270">
    <property type="term" value="F:zinc ion binding"/>
    <property type="evidence" value="ECO:0007669"/>
    <property type="project" value="UniProtKB-KW"/>
</dbReference>
<organism evidence="3 4">
    <name type="scientific">Mytilus galloprovincialis</name>
    <name type="common">Mediterranean mussel</name>
    <dbReference type="NCBI Taxonomy" id="29158"/>
    <lineage>
        <taxon>Eukaryota</taxon>
        <taxon>Metazoa</taxon>
        <taxon>Spiralia</taxon>
        <taxon>Lophotrochozoa</taxon>
        <taxon>Mollusca</taxon>
        <taxon>Bivalvia</taxon>
        <taxon>Autobranchia</taxon>
        <taxon>Pteriomorphia</taxon>
        <taxon>Mytilida</taxon>
        <taxon>Mytiloidea</taxon>
        <taxon>Mytilidae</taxon>
        <taxon>Mytilinae</taxon>
        <taxon>Mytilus</taxon>
    </lineage>
</organism>
<comment type="caution">
    <text evidence="3">The sequence shown here is derived from an EMBL/GenBank/DDBJ whole genome shotgun (WGS) entry which is preliminary data.</text>
</comment>
<dbReference type="InterPro" id="IPR047153">
    <property type="entry name" value="TRIM45/56/19-like"/>
</dbReference>
<dbReference type="InterPro" id="IPR000315">
    <property type="entry name" value="Znf_B-box"/>
</dbReference>
<keyword evidence="1" id="KW-0863">Zinc-finger</keyword>
<sequence length="520" mass="59828">MCEKCKNKVHSKFKNADLHEIIGLSEIASYEHRKLNEKTCKPVQCPEHRSQICCMYCKRCEQLVCTKCISQKHQKHELSEIDEAFLEMEKLNKFSVEIVNHLSDDLRKIHTKKETTQSKYCEIREAILKEESHSKNKVHLHYVGKLTNLEKQKYEIDKELSEKENHIEKRRRDITETRHQLEILSKSNDTETFVKTVSTFDAKLRAQEGLRFINAIEMKSLQYIPGHVSITSESSTKSIKTVFSKTKTCATVYENISSMTIDEQGMLWIRSGKCIHQIDPSNQCQTIGTFVLPSQEIPQEIRWKNHNELFLTVSSNLQLLDANRKFKTVTNLSPLKPLTLHISKKNDLVIGMDYRGDANSLNQPILVIIGSRGQTKAEYLNTAWNTLLLHHLVQSITSFKDGTFCYSDSDWNIRKGRAVKLDSEGNVEWVYDGNAEINNMNYFMATEVVTTVHDNLLISDKYCNILHILTSNGELISLIDTKMLEIEYPGNIVLEKNGSMWINSNATGKALLYHLKYSGF</sequence>
<dbReference type="Gene3D" id="3.30.160.60">
    <property type="entry name" value="Classic Zinc Finger"/>
    <property type="match status" value="1"/>
</dbReference>
<dbReference type="PROSITE" id="PS50119">
    <property type="entry name" value="ZF_BBOX"/>
    <property type="match status" value="1"/>
</dbReference>
<dbReference type="SUPFAM" id="SSF57845">
    <property type="entry name" value="B-box zinc-binding domain"/>
    <property type="match status" value="1"/>
</dbReference>
<feature type="domain" description="B box-type" evidence="2">
    <location>
        <begin position="40"/>
        <end position="81"/>
    </location>
</feature>
<dbReference type="AlphaFoldDB" id="A0A8B6CIF4"/>
<evidence type="ECO:0000256" key="1">
    <source>
        <dbReference type="PROSITE-ProRule" id="PRU00024"/>
    </source>
</evidence>
<accession>A0A8B6CIF4</accession>
<dbReference type="SUPFAM" id="SSF101898">
    <property type="entry name" value="NHL repeat"/>
    <property type="match status" value="1"/>
</dbReference>
<dbReference type="PANTHER" id="PTHR25462:SF296">
    <property type="entry name" value="MEIOTIC P26, ISOFORM F"/>
    <property type="match status" value="1"/>
</dbReference>